<dbReference type="NCBIfam" id="TIGR04176">
    <property type="entry name" value="MarR_EPS"/>
    <property type="match status" value="1"/>
</dbReference>
<name>A0A1G5QZW4_9GAMM</name>
<evidence type="ECO:0000313" key="3">
    <source>
        <dbReference type="Proteomes" id="UP000199648"/>
    </source>
</evidence>
<organism evidence="2 3">
    <name type="scientific">Thiohalomonas denitrificans</name>
    <dbReference type="NCBI Taxonomy" id="415747"/>
    <lineage>
        <taxon>Bacteria</taxon>
        <taxon>Pseudomonadati</taxon>
        <taxon>Pseudomonadota</taxon>
        <taxon>Gammaproteobacteria</taxon>
        <taxon>Thiohalomonadales</taxon>
        <taxon>Thiohalomonadaceae</taxon>
        <taxon>Thiohalomonas</taxon>
    </lineage>
</organism>
<gene>
    <name evidence="2" type="ORF">SAMN03097708_03134</name>
</gene>
<keyword evidence="3" id="KW-1185">Reference proteome</keyword>
<evidence type="ECO:0000256" key="1">
    <source>
        <dbReference type="SAM" id="Coils"/>
    </source>
</evidence>
<dbReference type="Gene3D" id="1.10.10.10">
    <property type="entry name" value="Winged helix-like DNA-binding domain superfamily/Winged helix DNA-binding domain"/>
    <property type="match status" value="1"/>
</dbReference>
<protein>
    <submittedName>
        <fullName evidence="2">EPS-associated transcriptional regulator, MarR family</fullName>
    </submittedName>
</protein>
<dbReference type="SUPFAM" id="SSF46785">
    <property type="entry name" value="Winged helix' DNA-binding domain"/>
    <property type="match status" value="1"/>
</dbReference>
<dbReference type="RefSeq" id="WP_092999049.1">
    <property type="nucleotide sequence ID" value="NZ_FMWD01000014.1"/>
</dbReference>
<dbReference type="InterPro" id="IPR026433">
    <property type="entry name" value="MarR_EPS"/>
</dbReference>
<proteinExistence type="predicted"/>
<dbReference type="Proteomes" id="UP000199648">
    <property type="component" value="Unassembled WGS sequence"/>
</dbReference>
<dbReference type="AlphaFoldDB" id="A0A1G5QZW4"/>
<feature type="coiled-coil region" evidence="1">
    <location>
        <begin position="82"/>
        <end position="109"/>
    </location>
</feature>
<dbReference type="Pfam" id="PF13412">
    <property type="entry name" value="HTH_24"/>
    <property type="match status" value="1"/>
</dbReference>
<sequence length="115" mass="13237">MNDELRYQLLKKLEHNPGMTQRKLAEEMGISLGKVNYCLQALVEKGWIKAGNFRRSTNKLGYAYLLTPTGLEEKARVTLSFLKRKQREYDTLKEQLKTLREEAAQLGACTSREAD</sequence>
<dbReference type="OrthoDB" id="8537236at2"/>
<dbReference type="STRING" id="415747.SAMN03097708_03134"/>
<dbReference type="InterPro" id="IPR036388">
    <property type="entry name" value="WH-like_DNA-bd_sf"/>
</dbReference>
<dbReference type="InterPro" id="IPR036390">
    <property type="entry name" value="WH_DNA-bd_sf"/>
</dbReference>
<reference evidence="2 3" key="1">
    <citation type="submission" date="2016-10" db="EMBL/GenBank/DDBJ databases">
        <authorList>
            <person name="de Groot N.N."/>
        </authorList>
    </citation>
    <scope>NUCLEOTIDE SEQUENCE [LARGE SCALE GENOMIC DNA]</scope>
    <source>
        <strain evidence="2 3">HLD2</strain>
    </source>
</reference>
<keyword evidence="1" id="KW-0175">Coiled coil</keyword>
<accession>A0A1G5QZW4</accession>
<dbReference type="EMBL" id="FMWD01000014">
    <property type="protein sequence ID" value="SCZ67353.1"/>
    <property type="molecule type" value="Genomic_DNA"/>
</dbReference>
<evidence type="ECO:0000313" key="2">
    <source>
        <dbReference type="EMBL" id="SCZ67353.1"/>
    </source>
</evidence>